<sequence length="1145" mass="131020">MGKRNFYIILCLGVFLTVSLYLYNGIETGAEALTKRQRYVDDLRRKIGNLEHVAEENGRTIDRLEQEVQRAKAEKSVDFDEEKEKTEEKEVEKEEKEVAPVPVRGNRGEMAHIHQVKQHIKPTPSMKDVCGIRENVSIAHSDLQMLDLYDTWKFENPDGGVWKQGWKIEYDAEKVKSLPRLEVIVIPHSHCDPGWIMTFEEYYNRQTRNILDGMAKHLAEKDEMRFIYAEISFFETWWRDQADEIKKKVKGYLEAGKFEIVTGGWVMTDEANAHYHSMITELFEGHEWIQNHLGKSAIPQSHWSIDPFGLSPSMPHLLTSANITNAVIQRVHYSVKRELALKKNLEFYWRQLFGSTGHPDLRSHIMPFYSYDIPHTCGPEPSVCCQFDFRRMPEGGKSCDWGIPPQKINDDNVAHRAEMIYDQYRKKSQLFKNNVIFQPLGDDFRYDIDFEWNSQYENYKKLFEYMNSKSEWNVHAQFGTLSDYFKKLDTAISASGEQLPTFSGDFFTYADRDDHYWSGYFTSRPFYKQLDRVLQHYLRSAEIAFTLANIEEEGMVEAKIFEKLVTARRALSLFQHHDGVTGTAKDHVVLDYGQKMIDALNACEDILSEALVVLLGIDSTNKMQMDEHRVNENLLPEKRVYKIGQNVVLFNTLSRNRNEPICIQVDSLDAGVEADPPIKKQQVSPVIAYDEEKKTLVVKNGIFELCFMLSLGPMESVSFRLVKNTTTSKVEIITNNAAEFKETSFKSSSTSGDFTVKNDKVEAEFDGENGMIKRATSLVDDKPIDLNSHFIHYGARKSKRKFANGNEDNPAGAYLFLPDGEARELKKQSSDWILVKGEVVQKVFATPNNDLKILQTYTLYQGLPWIDLDNEVDVRSKENFELALRFSSSVNSGDEFFTDLNGMQMIKRRRQTKLPTQANFYPMSAGVYIEDDTTRMSIHSAQALGVSSLSSGQIEIMLDRRLSSDDNRGLQQGVRDNKRTVAHFRIVIEPMSSSSGNKKEERVGFHSHVGHLATWSLHYPLVKMIGDATPKSISSKNVEQELNCDLHLVTFRTLASPTTYEANERSTAAEKKAAMVMHRVVPDCRSRLTLPDTSCLATGLEIEPLKLISTLKSAKKTSLTNLYEGNKAEQFRLQPNDISSILVSF</sequence>
<proteinExistence type="evidence at protein level"/>
<dbReference type="InterPro" id="IPR000602">
    <property type="entry name" value="Glyco_hydro_38_N"/>
</dbReference>
<dbReference type="GO" id="GO:0000139">
    <property type="term" value="C:Golgi membrane"/>
    <property type="evidence" value="ECO:0000318"/>
    <property type="project" value="GO_Central"/>
</dbReference>
<keyword evidence="3 9" id="KW-0378">Hydrolase</keyword>
<dbReference type="InterPro" id="IPR037094">
    <property type="entry name" value="Glyco_hydro_38_cen_sf"/>
</dbReference>
<dbReference type="Bgee" id="WBGene00010284">
    <property type="expression patterns" value="Expressed in germ line (C elegans) and 4 other cell types or tissues"/>
</dbReference>
<dbReference type="AlphaFoldDB" id="Q2PJ74"/>
<dbReference type="FunFam" id="1.20.1270.50:FF:000001">
    <property type="entry name" value="Alpha-mannosidase"/>
    <property type="match status" value="1"/>
</dbReference>
<dbReference type="AGR" id="WB:WBGene00010284"/>
<dbReference type="HOGENOM" id="CLU_004690_1_0_1"/>
<gene>
    <name evidence="13 15" type="primary">aman-2</name>
    <name evidence="13" type="ORF">CELE_F58H1.1</name>
    <name evidence="15" type="ORF">F58H1.1</name>
</gene>
<evidence type="ECO:0000256" key="11">
    <source>
        <dbReference type="SAM" id="Phobius"/>
    </source>
</evidence>
<dbReference type="InterPro" id="IPR050843">
    <property type="entry name" value="Glycosyl_Hydrlase_38"/>
</dbReference>
<dbReference type="SMR" id="Q2PJ74"/>
<dbReference type="Gene3D" id="1.20.1270.50">
    <property type="entry name" value="Glycoside hydrolase family 38, central domain"/>
    <property type="match status" value="1"/>
</dbReference>
<dbReference type="InterPro" id="IPR027291">
    <property type="entry name" value="Glyco_hydro_38_N_sf"/>
</dbReference>
<dbReference type="PANTHER" id="PTHR11607">
    <property type="entry name" value="ALPHA-MANNOSIDASE"/>
    <property type="match status" value="1"/>
</dbReference>
<dbReference type="eggNOG" id="KOG1958">
    <property type="taxonomic scope" value="Eukaryota"/>
</dbReference>
<dbReference type="EMBL" id="BX284605">
    <property type="protein sequence ID" value="CAJ55257.1"/>
    <property type="molecule type" value="Genomic_DNA"/>
</dbReference>
<dbReference type="Pfam" id="PF07748">
    <property type="entry name" value="Glyco_hydro_38C"/>
    <property type="match status" value="1"/>
</dbReference>
<keyword evidence="14" id="KW-1185">Reference proteome</keyword>
<dbReference type="InterPro" id="IPR015341">
    <property type="entry name" value="Glyco_hydro_38_cen"/>
</dbReference>
<dbReference type="Gene3D" id="3.20.110.10">
    <property type="entry name" value="Glycoside hydrolase 38, N terminal domain"/>
    <property type="match status" value="1"/>
</dbReference>
<dbReference type="Pfam" id="PF01074">
    <property type="entry name" value="Glyco_hydro_38N"/>
    <property type="match status" value="1"/>
</dbReference>
<protein>
    <recommendedName>
        <fullName evidence="9">Alpha-mannosidase</fullName>
        <ecNumber evidence="9">3.2.1.-</ecNumber>
    </recommendedName>
</protein>
<dbReference type="SMART" id="SM00872">
    <property type="entry name" value="Alpha-mann_mid"/>
    <property type="match status" value="1"/>
</dbReference>
<dbReference type="Pfam" id="PF09261">
    <property type="entry name" value="Alpha-mann_mid"/>
    <property type="match status" value="1"/>
</dbReference>
<dbReference type="CAZy" id="GH38">
    <property type="family name" value="Glycoside Hydrolase Family 38"/>
</dbReference>
<dbReference type="RefSeq" id="NP_505995.2">
    <property type="nucleotide sequence ID" value="NM_073594.4"/>
</dbReference>
<dbReference type="CDD" id="cd10809">
    <property type="entry name" value="GH38N_AMII_GMII_SfManIII_like"/>
    <property type="match status" value="1"/>
</dbReference>
<dbReference type="GO" id="GO:0005794">
    <property type="term" value="C:Golgi apparatus"/>
    <property type="evidence" value="ECO:0000314"/>
    <property type="project" value="WormBase"/>
</dbReference>
<keyword evidence="5" id="KW-1015">Disulfide bond</keyword>
<dbReference type="SUPFAM" id="SSF88688">
    <property type="entry name" value="Families 57/38 glycoside transferase middle domain"/>
    <property type="match status" value="1"/>
</dbReference>
<dbReference type="Gene3D" id="2.70.98.30">
    <property type="entry name" value="Golgi alpha-mannosidase II, domain 4"/>
    <property type="match status" value="1"/>
</dbReference>
<evidence type="ECO:0000256" key="8">
    <source>
        <dbReference type="ARBA" id="ARBA00093232"/>
    </source>
</evidence>
<evidence type="ECO:0000256" key="10">
    <source>
        <dbReference type="SAM" id="MobiDB-lite"/>
    </source>
</evidence>
<dbReference type="FunCoup" id="Q2PJ74">
    <property type="interactions" value="2349"/>
</dbReference>
<evidence type="ECO:0000313" key="14">
    <source>
        <dbReference type="Proteomes" id="UP000001940"/>
    </source>
</evidence>
<dbReference type="Reactome" id="R-CEL-975578">
    <property type="pathway name" value="Reactions specific to the complex N-glycan synthesis pathway"/>
</dbReference>
<accession>Q2PJ74</accession>
<evidence type="ECO:0000313" key="15">
    <source>
        <dbReference type="WormBase" id="F58H1.1"/>
    </source>
</evidence>
<name>Q2PJ74_CAEEL</name>
<dbReference type="FunFam" id="3.20.110.10:FF:000010">
    <property type="entry name" value="Alpha-mannosidase"/>
    <property type="match status" value="1"/>
</dbReference>
<dbReference type="InterPro" id="IPR011682">
    <property type="entry name" value="Glyco_hydro_38_C"/>
</dbReference>
<reference evidence="13 14" key="1">
    <citation type="journal article" date="1998" name="Science">
        <title>Genome sequence of the nematode C. elegans: a platform for investigating biology.</title>
        <authorList>
            <consortium name="The C. elegans sequencing consortium"/>
            <person name="Sulson J.E."/>
            <person name="Waterston R."/>
        </authorList>
    </citation>
    <scope>NUCLEOTIDE SEQUENCE [LARGE SCALE GENOMIC DNA]</scope>
    <source>
        <strain evidence="13 14">Bristol N2</strain>
    </source>
</reference>
<dbReference type="GeneID" id="179632"/>
<dbReference type="CTD" id="179632"/>
<dbReference type="SUPFAM" id="SSF88713">
    <property type="entry name" value="Glycoside hydrolase/deacetylase"/>
    <property type="match status" value="1"/>
</dbReference>
<feature type="transmembrane region" description="Helical" evidence="11">
    <location>
        <begin position="7"/>
        <end position="26"/>
    </location>
</feature>
<dbReference type="OMA" id="CPWGQHP"/>
<dbReference type="GO" id="GO:0006013">
    <property type="term" value="P:mannose metabolic process"/>
    <property type="evidence" value="ECO:0007669"/>
    <property type="project" value="InterPro"/>
</dbReference>
<evidence type="ECO:0000256" key="6">
    <source>
        <dbReference type="ARBA" id="ARBA00023295"/>
    </source>
</evidence>
<dbReference type="PANTHER" id="PTHR11607:SF3">
    <property type="entry name" value="LYSOSOMAL ALPHA-MANNOSIDASE"/>
    <property type="match status" value="1"/>
</dbReference>
<dbReference type="Gene3D" id="2.60.40.1180">
    <property type="entry name" value="Golgi alpha-mannosidase II"/>
    <property type="match status" value="1"/>
</dbReference>
<evidence type="ECO:0000259" key="12">
    <source>
        <dbReference type="SMART" id="SM00872"/>
    </source>
</evidence>
<dbReference type="WormBase" id="F58H1.1">
    <property type="protein sequence ID" value="CE39509"/>
    <property type="gene ID" value="WBGene00010284"/>
    <property type="gene designation" value="aman-2"/>
</dbReference>
<dbReference type="GO" id="GO:0006491">
    <property type="term" value="P:N-glycan processing"/>
    <property type="evidence" value="ECO:0000318"/>
    <property type="project" value="GO_Central"/>
</dbReference>
<keyword evidence="6 9" id="KW-0326">Glycosidase</keyword>
<keyword evidence="11" id="KW-0812">Transmembrane</keyword>
<evidence type="ECO:0000256" key="1">
    <source>
        <dbReference type="ARBA" id="ARBA00009792"/>
    </source>
</evidence>
<comment type="cofactor">
    <cofactor evidence="9">
        <name>Zn(2+)</name>
        <dbReference type="ChEBI" id="CHEBI:29105"/>
    </cofactor>
    <text evidence="9">Binds 1 zinc ion per subunit.</text>
</comment>
<evidence type="ECO:0000256" key="2">
    <source>
        <dbReference type="ARBA" id="ARBA00022723"/>
    </source>
</evidence>
<evidence type="ECO:0000256" key="3">
    <source>
        <dbReference type="ARBA" id="ARBA00022801"/>
    </source>
</evidence>
<dbReference type="InterPro" id="IPR013780">
    <property type="entry name" value="Glyco_hydro_b"/>
</dbReference>
<evidence type="ECO:0000256" key="4">
    <source>
        <dbReference type="ARBA" id="ARBA00022833"/>
    </source>
</evidence>
<evidence type="ECO:0000256" key="7">
    <source>
        <dbReference type="ARBA" id="ARBA00059516"/>
    </source>
</evidence>
<evidence type="ECO:0000256" key="5">
    <source>
        <dbReference type="ARBA" id="ARBA00023157"/>
    </source>
</evidence>
<dbReference type="PeptideAtlas" id="Q2PJ74"/>
<feature type="region of interest" description="Disordered" evidence="10">
    <location>
        <begin position="72"/>
        <end position="99"/>
    </location>
</feature>
<evidence type="ECO:0000256" key="9">
    <source>
        <dbReference type="RuleBase" id="RU361199"/>
    </source>
</evidence>
<dbReference type="KEGG" id="cel:CELE_F58H1.1"/>
<dbReference type="UCSC" id="F58H1.1b">
    <property type="organism name" value="c. elegans"/>
</dbReference>
<comment type="catalytic activity">
    <reaction evidence="8">
        <text>N(4)-{beta-D-GlcNAc-(1-&gt;2)-alpha-D-Man-(1-&gt;3)-[alpha-D-Man-(1-&gt;3)-[alpha-D-Man-(1-&gt;6)]-alpha-D-Man-(1-&gt;6)]-beta-D-Man-(1-&gt;4)-beta-D-GlcNAc-(1-&gt;4)-beta-D-GlcNAc}-L-asparaginyl-[protein] + 2 H2O = 2 alpha-D-mannopyranose + an N(4)-{beta-D-GlcNAc-(1-&gt;2)-alpha-D-Man-(1-&gt;3)-[alpha-D-Man-(1-&gt;6)]-beta-D-Man-(1-&gt;4)-beta-D-GlcNAc-(1-&gt;4)-beta-D-GlcNAc}-L-asparaginyl-[protein]</text>
        <dbReference type="Rhea" id="RHEA:56052"/>
        <dbReference type="Rhea" id="RHEA-COMP:14368"/>
        <dbReference type="Rhea" id="RHEA-COMP:14369"/>
        <dbReference type="ChEBI" id="CHEBI:15377"/>
        <dbReference type="ChEBI" id="CHEBI:28729"/>
        <dbReference type="ChEBI" id="CHEBI:60615"/>
        <dbReference type="ChEBI" id="CHEBI:60625"/>
        <dbReference type="EC" id="3.2.1.114"/>
    </reaction>
</comment>
<dbReference type="OrthoDB" id="10261055at2759"/>
<feature type="domain" description="Glycoside hydrolase family 38 central" evidence="12">
    <location>
        <begin position="515"/>
        <end position="596"/>
    </location>
</feature>
<comment type="function">
    <text evidence="7">Catalyzes the first committed step in the biosynthesis of complex N-glycans. It controls conversion of high mannose to complex N-glycans; the final hydrolytic step in the N-glycan maturation pathway.</text>
</comment>
<dbReference type="SUPFAM" id="SSF74650">
    <property type="entry name" value="Galactose mutarotase-like"/>
    <property type="match status" value="1"/>
</dbReference>
<dbReference type="GO" id="GO:0004559">
    <property type="term" value="F:alpha-mannosidase activity"/>
    <property type="evidence" value="ECO:0000318"/>
    <property type="project" value="GO_Central"/>
</dbReference>
<evidence type="ECO:0007829" key="16">
    <source>
        <dbReference type="PeptideAtlas" id="Q2PJ74"/>
    </source>
</evidence>
<evidence type="ECO:0000313" key="13">
    <source>
        <dbReference type="EMBL" id="CAJ55257.1"/>
    </source>
</evidence>
<dbReference type="InParanoid" id="Q2PJ74"/>
<dbReference type="PaxDb" id="6239-F58H1.1"/>
<dbReference type="FunFam" id="2.60.40.1180:FF:000126">
    <property type="entry name" value="Alpha-mannosidase"/>
    <property type="match status" value="1"/>
</dbReference>
<keyword evidence="16" id="KW-1267">Proteomics identification</keyword>
<dbReference type="InterPro" id="IPR028995">
    <property type="entry name" value="Glyco_hydro_57/38_cen_sf"/>
</dbReference>
<dbReference type="InterPro" id="IPR011330">
    <property type="entry name" value="Glyco_hydro/deAcase_b/a-brl"/>
</dbReference>
<dbReference type="GO" id="GO:0030246">
    <property type="term" value="F:carbohydrate binding"/>
    <property type="evidence" value="ECO:0007669"/>
    <property type="project" value="InterPro"/>
</dbReference>
<dbReference type="GO" id="GO:0046872">
    <property type="term" value="F:metal ion binding"/>
    <property type="evidence" value="ECO:0007669"/>
    <property type="project" value="UniProtKB-KW"/>
</dbReference>
<dbReference type="GO" id="GO:0004572">
    <property type="term" value="F:mannosyl-oligosaccharide 1,3-1,6-alpha-mannosidase activity"/>
    <property type="evidence" value="ECO:0007669"/>
    <property type="project" value="UniProtKB-EC"/>
</dbReference>
<dbReference type="EC" id="3.2.1.-" evidence="9"/>
<dbReference type="InterPro" id="IPR011013">
    <property type="entry name" value="Gal_mutarotase_sf_dom"/>
</dbReference>
<dbReference type="PhylomeDB" id="Q2PJ74"/>
<keyword evidence="11" id="KW-0472">Membrane</keyword>
<feature type="compositionally biased region" description="Basic and acidic residues" evidence="10">
    <location>
        <begin position="72"/>
        <end position="98"/>
    </location>
</feature>
<comment type="similarity">
    <text evidence="1 9">Belongs to the glycosyl hydrolase 38 family.</text>
</comment>
<dbReference type="Proteomes" id="UP000001940">
    <property type="component" value="Chromosome V"/>
</dbReference>
<organism evidence="13 14">
    <name type="scientific">Caenorhabditis elegans</name>
    <dbReference type="NCBI Taxonomy" id="6239"/>
    <lineage>
        <taxon>Eukaryota</taxon>
        <taxon>Metazoa</taxon>
        <taxon>Ecdysozoa</taxon>
        <taxon>Nematoda</taxon>
        <taxon>Chromadorea</taxon>
        <taxon>Rhabditida</taxon>
        <taxon>Rhabditina</taxon>
        <taxon>Rhabditomorpha</taxon>
        <taxon>Rhabditoidea</taxon>
        <taxon>Rhabditidae</taxon>
        <taxon>Peloderinae</taxon>
        <taxon>Caenorhabditis</taxon>
    </lineage>
</organism>
<keyword evidence="11" id="KW-1133">Transmembrane helix</keyword>
<dbReference type="STRING" id="6239.F58H1.1.1"/>
<keyword evidence="2 9" id="KW-0479">Metal-binding</keyword>
<keyword evidence="4 9" id="KW-0862">Zinc</keyword>